<dbReference type="InterPro" id="IPR000917">
    <property type="entry name" value="Sulfatase_N"/>
</dbReference>
<comment type="pathway">
    <text evidence="2">Cell wall biogenesis; lipoteichoic acid biosynthesis.</text>
</comment>
<evidence type="ECO:0000256" key="4">
    <source>
        <dbReference type="ARBA" id="ARBA00022475"/>
    </source>
</evidence>
<dbReference type="Proteomes" id="UP000620133">
    <property type="component" value="Chromosome"/>
</dbReference>
<evidence type="ECO:0000256" key="5">
    <source>
        <dbReference type="ARBA" id="ARBA00022692"/>
    </source>
</evidence>
<feature type="active site" evidence="8">
    <location>
        <position position="301"/>
    </location>
</feature>
<keyword evidence="6" id="KW-1133">Transmembrane helix</keyword>
<dbReference type="SUPFAM" id="SSF53649">
    <property type="entry name" value="Alkaline phosphatase-like"/>
    <property type="match status" value="1"/>
</dbReference>
<feature type="binding site" evidence="10">
    <location>
        <position position="493"/>
    </location>
    <ligand>
        <name>Mn(2+)</name>
        <dbReference type="ChEBI" id="CHEBI:29035"/>
    </ligand>
</feature>
<dbReference type="PANTHER" id="PTHR47371">
    <property type="entry name" value="LIPOTEICHOIC ACID SYNTHASE"/>
    <property type="match status" value="1"/>
</dbReference>
<keyword evidence="13" id="KW-1185">Reference proteome</keyword>
<keyword evidence="4" id="KW-1003">Cell membrane</keyword>
<evidence type="ECO:0000313" key="12">
    <source>
        <dbReference type="EMBL" id="BCR36466.1"/>
    </source>
</evidence>
<protein>
    <submittedName>
        <fullName evidence="12">Sulfatase</fullName>
    </submittedName>
</protein>
<dbReference type="InterPro" id="IPR012160">
    <property type="entry name" value="LtaS-like"/>
</dbReference>
<organism evidence="12 13">
    <name type="scientific">Mariniplasma anaerobium</name>
    <dbReference type="NCBI Taxonomy" id="2735436"/>
    <lineage>
        <taxon>Bacteria</taxon>
        <taxon>Bacillati</taxon>
        <taxon>Mycoplasmatota</taxon>
        <taxon>Mollicutes</taxon>
        <taxon>Acholeplasmatales</taxon>
        <taxon>Acholeplasmataceae</taxon>
        <taxon>Mariniplasma</taxon>
    </lineage>
</organism>
<evidence type="ECO:0000256" key="2">
    <source>
        <dbReference type="ARBA" id="ARBA00004936"/>
    </source>
</evidence>
<evidence type="ECO:0000259" key="11">
    <source>
        <dbReference type="Pfam" id="PF00884"/>
    </source>
</evidence>
<feature type="binding site" evidence="10">
    <location>
        <position position="301"/>
    </location>
    <ligand>
        <name>Mn(2+)</name>
        <dbReference type="ChEBI" id="CHEBI:29035"/>
    </ligand>
</feature>
<dbReference type="InterPro" id="IPR017850">
    <property type="entry name" value="Alkaline_phosphatase_core_sf"/>
</dbReference>
<evidence type="ECO:0000256" key="3">
    <source>
        <dbReference type="ARBA" id="ARBA00009983"/>
    </source>
</evidence>
<dbReference type="InterPro" id="IPR050448">
    <property type="entry name" value="OpgB/LTA_synthase_biosynth"/>
</dbReference>
<dbReference type="GO" id="GO:0046872">
    <property type="term" value="F:metal ion binding"/>
    <property type="evidence" value="ECO:0007669"/>
    <property type="project" value="UniProtKB-KW"/>
</dbReference>
<evidence type="ECO:0000256" key="7">
    <source>
        <dbReference type="ARBA" id="ARBA00023136"/>
    </source>
</evidence>
<sequence>MEKSKRQLVIRLYILIFSILAFLEAVFRLSIMGSLKLENFFRIFLFMNAYALILVFLIRLLPRKIVRYFSFILILCIVFFYFTQDLYYRVLSGFFSFSVIGDAHAGFAFLGKVFTNITWVHILYLVPVAIAVIYFRKYKSPYMPKQFLSYVSSKDLIFSILLTVSVFFVSVYTIPKTNSIITDSPYAYSSYDLYVENPSAFQTINKFGVLTYLQRDIVTTFNENDDIESIDEMISSYLDDRVEHQDNAYTGYFEGKNLILIMAESFDTYAIDPSLTPNIYEMQEHSWNFTQYYSPLYFRNTADTEFMSQTGLYAHKSVNLTMETFRENKFPNTLPGIFNDKGYGSYSFHNYTDYFYPRSEFHPNTLGYDEYYGAVALGMLEEQTGVVIHHDWQSDLDLANKTMDILKDKQEPFFTYMLTVSGHLPYNDNHPIGEKNINLIRQIFIDEGREMPIDDILYYHAANYELDLAVGALIDRLEEENMADDTVIMLYGDHYAYGLNQDDISDYDDTKDMDHLLSIQRVPMMIYHPDLVKEDKDEVFASIDIMPTIANLFNLDINYRQVFGKDIFSNQMRSVLFSNGSILTEDFLYNLEKDEITLFNDDYSLEEANLIINEYIYRIKINQWILEVDYFNEEDLEE</sequence>
<evidence type="ECO:0000256" key="6">
    <source>
        <dbReference type="ARBA" id="ARBA00022989"/>
    </source>
</evidence>
<dbReference type="PIRSF" id="PIRSF005091">
    <property type="entry name" value="Mmb_sulf_HI1246"/>
    <property type="match status" value="1"/>
</dbReference>
<dbReference type="KEGG" id="manr:MPAN_013590"/>
<accession>A0A7U9TKV4</accession>
<keyword evidence="9" id="KW-0479">Metal-binding</keyword>
<evidence type="ECO:0000313" key="13">
    <source>
        <dbReference type="Proteomes" id="UP000620133"/>
    </source>
</evidence>
<evidence type="ECO:0000256" key="10">
    <source>
        <dbReference type="PIRSR" id="PIRSR005091-3"/>
    </source>
</evidence>
<comment type="similarity">
    <text evidence="3">Belongs to the LTA synthase family.</text>
</comment>
<evidence type="ECO:0000256" key="1">
    <source>
        <dbReference type="ARBA" id="ARBA00004651"/>
    </source>
</evidence>
<dbReference type="Pfam" id="PF00884">
    <property type="entry name" value="Sulfatase"/>
    <property type="match status" value="1"/>
</dbReference>
<keyword evidence="7" id="KW-0472">Membrane</keyword>
<dbReference type="RefSeq" id="WP_176239921.1">
    <property type="nucleotide sequence ID" value="NZ_AP024412.1"/>
</dbReference>
<evidence type="ECO:0000256" key="9">
    <source>
        <dbReference type="PIRSR" id="PIRSR005091-2"/>
    </source>
</evidence>
<proteinExistence type="inferred from homology"/>
<feature type="binding site" evidence="10">
    <location>
        <position position="264"/>
    </location>
    <ligand>
        <name>Mn(2+)</name>
        <dbReference type="ChEBI" id="CHEBI:29035"/>
    </ligand>
</feature>
<dbReference type="CDD" id="cd16015">
    <property type="entry name" value="LTA_synthase"/>
    <property type="match status" value="1"/>
</dbReference>
<feature type="binding site" evidence="10">
    <location>
        <position position="494"/>
    </location>
    <ligand>
        <name>Mn(2+)</name>
        <dbReference type="ChEBI" id="CHEBI:29035"/>
    </ligand>
</feature>
<gene>
    <name evidence="12" type="ORF">MPAN_013590</name>
</gene>
<dbReference type="Gene3D" id="3.40.720.10">
    <property type="entry name" value="Alkaline Phosphatase, subunit A"/>
    <property type="match status" value="1"/>
</dbReference>
<keyword evidence="9" id="KW-0464">Manganese</keyword>
<comment type="subcellular location">
    <subcellularLocation>
        <location evidence="1">Cell membrane</location>
        <topology evidence="1">Multi-pass membrane protein</topology>
    </subcellularLocation>
</comment>
<dbReference type="EMBL" id="AP024412">
    <property type="protein sequence ID" value="BCR36466.1"/>
    <property type="molecule type" value="Genomic_DNA"/>
</dbReference>
<feature type="domain" description="Sulfatase N-terminal" evidence="11">
    <location>
        <begin position="256"/>
        <end position="554"/>
    </location>
</feature>
<evidence type="ECO:0000256" key="8">
    <source>
        <dbReference type="PIRSR" id="PIRSR005091-1"/>
    </source>
</evidence>
<name>A0A7U9TKV4_9MOLU</name>
<dbReference type="AlphaFoldDB" id="A0A7U9TKV4"/>
<dbReference type="PANTHER" id="PTHR47371:SF3">
    <property type="entry name" value="PHOSPHOGLYCEROL TRANSFERASE I"/>
    <property type="match status" value="1"/>
</dbReference>
<dbReference type="GO" id="GO:0005886">
    <property type="term" value="C:plasma membrane"/>
    <property type="evidence" value="ECO:0007669"/>
    <property type="project" value="UniProtKB-SubCell"/>
</dbReference>
<reference evidence="12" key="1">
    <citation type="submission" date="2021-01" db="EMBL/GenBank/DDBJ databases">
        <title>Draft genome sequence of Acholeplasmataceae bacterium strain Mahy22.</title>
        <authorList>
            <person name="Watanabe M."/>
            <person name="Kojima H."/>
            <person name="Fukui M."/>
        </authorList>
    </citation>
    <scope>NUCLEOTIDE SEQUENCE</scope>
    <source>
        <strain evidence="12">Mahy22</strain>
    </source>
</reference>
<dbReference type="Gene3D" id="3.30.1120.170">
    <property type="match status" value="1"/>
</dbReference>
<feature type="binding site" evidence="9">
    <location>
        <position position="423"/>
    </location>
    <ligand>
        <name>substrate</name>
    </ligand>
</feature>
<keyword evidence="5" id="KW-0812">Transmembrane</keyword>